<sequence length="402" mass="44109">MKLRTLSVACVVLLLAACSTPTPLPVVTPVSPTPAAEPLPEPVAPPPVKPSTPPARVVVPAPVPQLSDAAGRALLSALLPASMPGRKGWVDDISGAFRALKIPYTPENFCAAAAVIEQESSWQADPVVPGLPKIVWGKIEERAARYHLPMPLVKAGLLKPSRDGRSYKARIDSLRTETEMNALYEEMASEARSIGLPVGMHNPIRTGGPMQVSVEFAEGHVRAWPYPYTHSGPLRQEVFSRRGGTYFGIAMLLQYPAPYSDMVYRFADYNAGRYSSRNAAVQEILARLTGQRLMLDGDLLRYDENSRPSGQTSASQKALYTLAGRLGMNRSEIDRDLAREKYSDFADTRLYQRLYAIAGPAAPRARLPGIDLKSPKITRKLTTAWFAQRVDGRYRTCLARKP</sequence>
<feature type="chain" id="PRO_5037548624" description="DUF1615 domain-containing protein" evidence="1">
    <location>
        <begin position="25"/>
        <end position="402"/>
    </location>
</feature>
<organism evidence="2 3">
    <name type="scientific">Paludibacterium paludis</name>
    <dbReference type="NCBI Taxonomy" id="1225769"/>
    <lineage>
        <taxon>Bacteria</taxon>
        <taxon>Pseudomonadati</taxon>
        <taxon>Pseudomonadota</taxon>
        <taxon>Betaproteobacteria</taxon>
        <taxon>Neisseriales</taxon>
        <taxon>Chromobacteriaceae</taxon>
        <taxon>Paludibacterium</taxon>
    </lineage>
</organism>
<keyword evidence="3" id="KW-1185">Reference proteome</keyword>
<dbReference type="EMBL" id="BMYX01000017">
    <property type="protein sequence ID" value="GGY22728.1"/>
    <property type="molecule type" value="Genomic_DNA"/>
</dbReference>
<proteinExistence type="predicted"/>
<reference evidence="2" key="1">
    <citation type="journal article" date="2014" name="Int. J. Syst. Evol. Microbiol.">
        <title>Complete genome sequence of Corynebacterium casei LMG S-19264T (=DSM 44701T), isolated from a smear-ripened cheese.</title>
        <authorList>
            <consortium name="US DOE Joint Genome Institute (JGI-PGF)"/>
            <person name="Walter F."/>
            <person name="Albersmeier A."/>
            <person name="Kalinowski J."/>
            <person name="Ruckert C."/>
        </authorList>
    </citation>
    <scope>NUCLEOTIDE SEQUENCE</scope>
    <source>
        <strain evidence="2">KCTC 32182</strain>
    </source>
</reference>
<evidence type="ECO:0000256" key="1">
    <source>
        <dbReference type="SAM" id="SignalP"/>
    </source>
</evidence>
<name>A0A918P4M2_9NEIS</name>
<evidence type="ECO:0000313" key="2">
    <source>
        <dbReference type="EMBL" id="GGY22728.1"/>
    </source>
</evidence>
<reference evidence="2" key="2">
    <citation type="submission" date="2020-09" db="EMBL/GenBank/DDBJ databases">
        <authorList>
            <person name="Sun Q."/>
            <person name="Kim S."/>
        </authorList>
    </citation>
    <scope>NUCLEOTIDE SEQUENCE</scope>
    <source>
        <strain evidence="2">KCTC 32182</strain>
    </source>
</reference>
<accession>A0A918P4M2</accession>
<dbReference type="InterPro" id="IPR011673">
    <property type="entry name" value="DUF1615"/>
</dbReference>
<dbReference type="RefSeq" id="WP_229804787.1">
    <property type="nucleotide sequence ID" value="NZ_BMYX01000017.1"/>
</dbReference>
<evidence type="ECO:0000313" key="3">
    <source>
        <dbReference type="Proteomes" id="UP000645257"/>
    </source>
</evidence>
<dbReference type="Pfam" id="PF07759">
    <property type="entry name" value="DUF1615"/>
    <property type="match status" value="1"/>
</dbReference>
<comment type="caution">
    <text evidence="2">The sequence shown here is derived from an EMBL/GenBank/DDBJ whole genome shotgun (WGS) entry which is preliminary data.</text>
</comment>
<feature type="signal peptide" evidence="1">
    <location>
        <begin position="1"/>
        <end position="24"/>
    </location>
</feature>
<keyword evidence="1" id="KW-0732">Signal</keyword>
<gene>
    <name evidence="2" type="ORF">GCM10011289_28280</name>
</gene>
<dbReference type="AlphaFoldDB" id="A0A918P4M2"/>
<protein>
    <recommendedName>
        <fullName evidence="4">DUF1615 domain-containing protein</fullName>
    </recommendedName>
</protein>
<dbReference type="PROSITE" id="PS51257">
    <property type="entry name" value="PROKAR_LIPOPROTEIN"/>
    <property type="match status" value="1"/>
</dbReference>
<dbReference type="Proteomes" id="UP000645257">
    <property type="component" value="Unassembled WGS sequence"/>
</dbReference>
<evidence type="ECO:0008006" key="4">
    <source>
        <dbReference type="Google" id="ProtNLM"/>
    </source>
</evidence>